<evidence type="ECO:0000313" key="2">
    <source>
        <dbReference type="EMBL" id="VEL21022.1"/>
    </source>
</evidence>
<name>A0A448WV64_9PLAT</name>
<gene>
    <name evidence="2" type="ORF">PXEA_LOCUS14462</name>
</gene>
<comment type="caution">
    <text evidence="2">The sequence shown here is derived from an EMBL/GenBank/DDBJ whole genome shotgun (WGS) entry which is preliminary data.</text>
</comment>
<sequence length="193" mass="20447">MQINSCRRLPVVRFACQPYAASSATTSELTTIGDRNRDRRMLGANASPAPLGPYSPIINSWSCQPITSVPRRRCQRITPQQSESPSLSSMVASAIQTTSQIYSTDQHQPTVRLDLPPVRFHFARLLRVSPPGMPPGLAGQPASLALAPSGESAAHPVVAGRAAAGSLRHTRGHAGNLTTGKPLVGETPNTPLA</sequence>
<dbReference type="Proteomes" id="UP000784294">
    <property type="component" value="Unassembled WGS sequence"/>
</dbReference>
<feature type="region of interest" description="Disordered" evidence="1">
    <location>
        <begin position="157"/>
        <end position="193"/>
    </location>
</feature>
<accession>A0A448WV64</accession>
<reference evidence="2" key="1">
    <citation type="submission" date="2018-11" db="EMBL/GenBank/DDBJ databases">
        <authorList>
            <consortium name="Pathogen Informatics"/>
        </authorList>
    </citation>
    <scope>NUCLEOTIDE SEQUENCE</scope>
</reference>
<proteinExistence type="predicted"/>
<organism evidence="2 3">
    <name type="scientific">Protopolystoma xenopodis</name>
    <dbReference type="NCBI Taxonomy" id="117903"/>
    <lineage>
        <taxon>Eukaryota</taxon>
        <taxon>Metazoa</taxon>
        <taxon>Spiralia</taxon>
        <taxon>Lophotrochozoa</taxon>
        <taxon>Platyhelminthes</taxon>
        <taxon>Monogenea</taxon>
        <taxon>Polyopisthocotylea</taxon>
        <taxon>Polystomatidea</taxon>
        <taxon>Polystomatidae</taxon>
        <taxon>Protopolystoma</taxon>
    </lineage>
</organism>
<keyword evidence="3" id="KW-1185">Reference proteome</keyword>
<evidence type="ECO:0000313" key="3">
    <source>
        <dbReference type="Proteomes" id="UP000784294"/>
    </source>
</evidence>
<evidence type="ECO:0000256" key="1">
    <source>
        <dbReference type="SAM" id="MobiDB-lite"/>
    </source>
</evidence>
<dbReference type="AlphaFoldDB" id="A0A448WV64"/>
<dbReference type="EMBL" id="CAAALY010049148">
    <property type="protein sequence ID" value="VEL21022.1"/>
    <property type="molecule type" value="Genomic_DNA"/>
</dbReference>
<protein>
    <submittedName>
        <fullName evidence="2">Uncharacterized protein</fullName>
    </submittedName>
</protein>